<keyword evidence="3" id="KW-1185">Reference proteome</keyword>
<comment type="caution">
    <text evidence="2">The sequence shown here is derived from an EMBL/GenBank/DDBJ whole genome shotgun (WGS) entry which is preliminary data.</text>
</comment>
<organism evidence="2 3">
    <name type="scientific">Eumeta variegata</name>
    <name type="common">Bagworm moth</name>
    <name type="synonym">Eumeta japonica</name>
    <dbReference type="NCBI Taxonomy" id="151549"/>
    <lineage>
        <taxon>Eukaryota</taxon>
        <taxon>Metazoa</taxon>
        <taxon>Ecdysozoa</taxon>
        <taxon>Arthropoda</taxon>
        <taxon>Hexapoda</taxon>
        <taxon>Insecta</taxon>
        <taxon>Pterygota</taxon>
        <taxon>Neoptera</taxon>
        <taxon>Endopterygota</taxon>
        <taxon>Lepidoptera</taxon>
        <taxon>Glossata</taxon>
        <taxon>Ditrysia</taxon>
        <taxon>Tineoidea</taxon>
        <taxon>Psychidae</taxon>
        <taxon>Oiketicinae</taxon>
        <taxon>Eumeta</taxon>
    </lineage>
</organism>
<evidence type="ECO:0000313" key="2">
    <source>
        <dbReference type="EMBL" id="GBP42022.1"/>
    </source>
</evidence>
<feature type="region of interest" description="Disordered" evidence="1">
    <location>
        <begin position="1"/>
        <end position="23"/>
    </location>
</feature>
<reference evidence="2 3" key="1">
    <citation type="journal article" date="2019" name="Commun. Biol.">
        <title>The bagworm genome reveals a unique fibroin gene that provides high tensile strength.</title>
        <authorList>
            <person name="Kono N."/>
            <person name="Nakamura H."/>
            <person name="Ohtoshi R."/>
            <person name="Tomita M."/>
            <person name="Numata K."/>
            <person name="Arakawa K."/>
        </authorList>
    </citation>
    <scope>NUCLEOTIDE SEQUENCE [LARGE SCALE GENOMIC DNA]</scope>
</reference>
<gene>
    <name evidence="2" type="ORF">EVAR_95021_1</name>
</gene>
<evidence type="ECO:0000256" key="1">
    <source>
        <dbReference type="SAM" id="MobiDB-lite"/>
    </source>
</evidence>
<dbReference type="EMBL" id="BGZK01000410">
    <property type="protein sequence ID" value="GBP42022.1"/>
    <property type="molecule type" value="Genomic_DNA"/>
</dbReference>
<accession>A0A4C1VUI0</accession>
<name>A0A4C1VUI0_EUMVA</name>
<protein>
    <submittedName>
        <fullName evidence="2">Uncharacterized protein</fullName>
    </submittedName>
</protein>
<proteinExistence type="predicted"/>
<evidence type="ECO:0000313" key="3">
    <source>
        <dbReference type="Proteomes" id="UP000299102"/>
    </source>
</evidence>
<sequence length="164" mass="18271">MNENSGGWNSLHHPTHTTTLHHPTSSFTHFPSFTLPSPHFTPSLRPSPLHHTTFYLSPHSLLHQKSQSYPRGRQRTVTLVGLRMSTGSGDHLLFDSSQTMRQVNLLRIVPLSRRAVCMVPYCLQAFNTALMLVVVVPTNQETPLNSFAFVPASAFSSVRLISIA</sequence>
<dbReference type="AlphaFoldDB" id="A0A4C1VUI0"/>
<dbReference type="Proteomes" id="UP000299102">
    <property type="component" value="Unassembled WGS sequence"/>
</dbReference>